<feature type="domain" description="CAAX prenyl protease 2/Lysostaphin resistance protein A-like" evidence="2">
    <location>
        <begin position="161"/>
        <end position="248"/>
    </location>
</feature>
<feature type="transmembrane region" description="Helical" evidence="1">
    <location>
        <begin position="30"/>
        <end position="57"/>
    </location>
</feature>
<dbReference type="RefSeq" id="WP_013133234.1">
    <property type="nucleotide sequence ID" value="NC_014165.1"/>
</dbReference>
<dbReference type="HOGENOM" id="CLU_052492_1_1_11"/>
<evidence type="ECO:0000313" key="3">
    <source>
        <dbReference type="EMBL" id="ADG89701.1"/>
    </source>
</evidence>
<dbReference type="OrthoDB" id="2680086at2"/>
<dbReference type="Pfam" id="PF02517">
    <property type="entry name" value="Rce1-like"/>
    <property type="match status" value="1"/>
</dbReference>
<feature type="transmembrane region" description="Helical" evidence="1">
    <location>
        <begin position="269"/>
        <end position="292"/>
    </location>
</feature>
<dbReference type="GO" id="GO:0004175">
    <property type="term" value="F:endopeptidase activity"/>
    <property type="evidence" value="ECO:0007669"/>
    <property type="project" value="UniProtKB-ARBA"/>
</dbReference>
<dbReference type="InterPro" id="IPR052710">
    <property type="entry name" value="CAAX_protease"/>
</dbReference>
<dbReference type="PANTHER" id="PTHR36435:SF1">
    <property type="entry name" value="CAAX AMINO TERMINAL PROTEASE FAMILY PROTEIN"/>
    <property type="match status" value="1"/>
</dbReference>
<organism evidence="3 4">
    <name type="scientific">Thermobispora bispora (strain ATCC 19993 / DSM 43833 / CBS 139.67 / JCM 10125 / KCTC 9307 / NBRC 14880 / R51)</name>
    <dbReference type="NCBI Taxonomy" id="469371"/>
    <lineage>
        <taxon>Bacteria</taxon>
        <taxon>Bacillati</taxon>
        <taxon>Actinomycetota</taxon>
        <taxon>Actinomycetes</taxon>
        <taxon>Streptosporangiales</taxon>
        <taxon>Streptosporangiaceae</taxon>
        <taxon>Thermobispora</taxon>
    </lineage>
</organism>
<feature type="transmembrane region" description="Helical" evidence="1">
    <location>
        <begin position="182"/>
        <end position="208"/>
    </location>
</feature>
<feature type="transmembrane region" description="Helical" evidence="1">
    <location>
        <begin position="238"/>
        <end position="257"/>
    </location>
</feature>
<keyword evidence="1" id="KW-0812">Transmembrane</keyword>
<dbReference type="AlphaFoldDB" id="D6Y7J0"/>
<dbReference type="MEROPS" id="G05.A04"/>
<reference evidence="3" key="1">
    <citation type="submission" date="2010-01" db="EMBL/GenBank/DDBJ databases">
        <title>The complete genome of Thermobispora bispora DSM 43833.</title>
        <authorList>
            <consortium name="US DOE Joint Genome Institute (JGI-PGF)"/>
            <person name="Lucas S."/>
            <person name="Copeland A."/>
            <person name="Lapidus A."/>
            <person name="Glavina del Rio T."/>
            <person name="Dalin E."/>
            <person name="Tice H."/>
            <person name="Bruce D."/>
            <person name="Goodwin L."/>
            <person name="Pitluck S."/>
            <person name="Kyrpides N."/>
            <person name="Mavromatis K."/>
            <person name="Ivanova N."/>
            <person name="Mikhailova N."/>
            <person name="Chertkov O."/>
            <person name="Brettin T."/>
            <person name="Detter J.C."/>
            <person name="Han C."/>
            <person name="Larimer F."/>
            <person name="Land M."/>
            <person name="Hauser L."/>
            <person name="Markowitz V."/>
            <person name="Cheng J.-F."/>
            <person name="Hugenholtz P."/>
            <person name="Woyke T."/>
            <person name="Wu D."/>
            <person name="Jando M."/>
            <person name="Schneider S."/>
            <person name="Klenk H.-P."/>
            <person name="Eisen J.A."/>
        </authorList>
    </citation>
    <scope>NUCLEOTIDE SEQUENCE [LARGE SCALE GENOMIC DNA]</scope>
    <source>
        <strain evidence="3">DSM 43833</strain>
    </source>
</reference>
<accession>D6Y7J0</accession>
<protein>
    <submittedName>
        <fullName evidence="3">Abortive infection protein</fullName>
    </submittedName>
</protein>
<keyword evidence="4" id="KW-1185">Reference proteome</keyword>
<evidence type="ECO:0000259" key="2">
    <source>
        <dbReference type="Pfam" id="PF02517"/>
    </source>
</evidence>
<feature type="transmembrane region" description="Helical" evidence="1">
    <location>
        <begin position="118"/>
        <end position="145"/>
    </location>
</feature>
<dbReference type="Proteomes" id="UP000006640">
    <property type="component" value="Chromosome"/>
</dbReference>
<dbReference type="eggNOG" id="COG1266">
    <property type="taxonomic scope" value="Bacteria"/>
</dbReference>
<feature type="transmembrane region" description="Helical" evidence="1">
    <location>
        <begin position="214"/>
        <end position="231"/>
    </location>
</feature>
<gene>
    <name evidence="3" type="ordered locus">Tbis_3003</name>
</gene>
<proteinExistence type="predicted"/>
<dbReference type="InterPro" id="IPR003675">
    <property type="entry name" value="Rce1/LyrA-like_dom"/>
</dbReference>
<dbReference type="KEGG" id="tbi:Tbis_3003"/>
<dbReference type="EMBL" id="CP001874">
    <property type="protein sequence ID" value="ADG89701.1"/>
    <property type="molecule type" value="Genomic_DNA"/>
</dbReference>
<dbReference type="GO" id="GO:0080120">
    <property type="term" value="P:CAAX-box protein maturation"/>
    <property type="evidence" value="ECO:0007669"/>
    <property type="project" value="UniProtKB-ARBA"/>
</dbReference>
<sequence length="301" mass="32563">MRLPWTVPPPPGTTYDQLARTAVHRWWRPIVGTLFIVVCFLAGTVLLATLAMAISLLAGVPMVFDDGRVFADPLFNLGINLAVIAMGIPVVYLAAWLVQRRPPGSLSSVAFRLRWDWLGRCLLVAVAAVALGQAAEIVTMALTGLDPGLRWAGWETFLPAAVLILLLVPFQAAAEEYFFRGWVIQAFGAYLGNPWPGIILGSIAFTALHGYTDWGILYVFGFGVLMGWLAIRTGGLEAPIALHTVNNLAAFGFVAATGDLEGALEQGSLPWQTLSGTIVQFVVFLVLVVAMARRRAVRYAV</sequence>
<evidence type="ECO:0000256" key="1">
    <source>
        <dbReference type="SAM" id="Phobius"/>
    </source>
</evidence>
<keyword evidence="1" id="KW-1133">Transmembrane helix</keyword>
<evidence type="ECO:0000313" key="4">
    <source>
        <dbReference type="Proteomes" id="UP000006640"/>
    </source>
</evidence>
<feature type="transmembrane region" description="Helical" evidence="1">
    <location>
        <begin position="151"/>
        <end position="170"/>
    </location>
</feature>
<dbReference type="STRING" id="469371.Tbis_3003"/>
<feature type="transmembrane region" description="Helical" evidence="1">
    <location>
        <begin position="77"/>
        <end position="98"/>
    </location>
</feature>
<dbReference type="PANTHER" id="PTHR36435">
    <property type="entry name" value="SLR1288 PROTEIN"/>
    <property type="match status" value="1"/>
</dbReference>
<name>D6Y7J0_THEBD</name>
<keyword evidence="1" id="KW-0472">Membrane</keyword>